<protein>
    <submittedName>
        <fullName evidence="1">Uncharacterized protein</fullName>
    </submittedName>
</protein>
<evidence type="ECO:0000313" key="1">
    <source>
        <dbReference type="EMBL" id="QQP40376.1"/>
    </source>
</evidence>
<dbReference type="OrthoDB" id="6625958at2759"/>
<accession>A0A7T8JZW1</accession>
<sequence>MEELPAQLATIKANFTAVVAAIAGLEERLPLCYSLGNVEKLRGELKMIPVAANLSY</sequence>
<evidence type="ECO:0000313" key="2">
    <source>
        <dbReference type="Proteomes" id="UP000595437"/>
    </source>
</evidence>
<keyword evidence="2" id="KW-1185">Reference proteome</keyword>
<organism evidence="1 2">
    <name type="scientific">Caligus rogercresseyi</name>
    <name type="common">Sea louse</name>
    <dbReference type="NCBI Taxonomy" id="217165"/>
    <lineage>
        <taxon>Eukaryota</taxon>
        <taxon>Metazoa</taxon>
        <taxon>Ecdysozoa</taxon>
        <taxon>Arthropoda</taxon>
        <taxon>Crustacea</taxon>
        <taxon>Multicrustacea</taxon>
        <taxon>Hexanauplia</taxon>
        <taxon>Copepoda</taxon>
        <taxon>Siphonostomatoida</taxon>
        <taxon>Caligidae</taxon>
        <taxon>Caligus</taxon>
    </lineage>
</organism>
<dbReference type="AlphaFoldDB" id="A0A7T8JZW1"/>
<name>A0A7T8JZW1_CALRO</name>
<proteinExistence type="predicted"/>
<reference evidence="2" key="1">
    <citation type="submission" date="2021-01" db="EMBL/GenBank/DDBJ databases">
        <title>Caligus Genome Assembly.</title>
        <authorList>
            <person name="Gallardo-Escarate C."/>
        </authorList>
    </citation>
    <scope>NUCLEOTIDE SEQUENCE [LARGE SCALE GENOMIC DNA]</scope>
</reference>
<gene>
    <name evidence="1" type="ORF">FKW44_014394</name>
</gene>
<dbReference type="Proteomes" id="UP000595437">
    <property type="component" value="Chromosome 9"/>
</dbReference>
<dbReference type="EMBL" id="CP045898">
    <property type="protein sequence ID" value="QQP40376.1"/>
    <property type="molecule type" value="Genomic_DNA"/>
</dbReference>